<sequence>MLYINNGNASSQAGRWREGEPVFASATVEKAFFAPHVLTDGAAAVFMHVVLTAGLALLQLGVFLAYAAPPPCSRS</sequence>
<dbReference type="EMBL" id="LR743605">
    <property type="protein sequence ID" value="CAA2634855.1"/>
    <property type="molecule type" value="Genomic_DNA"/>
</dbReference>
<keyword evidence="4" id="KW-1185">Reference proteome</keyword>
<evidence type="ECO:0000313" key="4">
    <source>
        <dbReference type="Proteomes" id="UP001189122"/>
    </source>
</evidence>
<evidence type="ECO:0000313" key="2">
    <source>
        <dbReference type="EMBL" id="CAA2629307.1"/>
    </source>
</evidence>
<feature type="transmembrane region" description="Helical" evidence="1">
    <location>
        <begin position="45"/>
        <end position="68"/>
    </location>
</feature>
<proteinExistence type="predicted"/>
<evidence type="ECO:0000313" key="3">
    <source>
        <dbReference type="EMBL" id="CAA2634855.1"/>
    </source>
</evidence>
<evidence type="ECO:0000256" key="1">
    <source>
        <dbReference type="SAM" id="Phobius"/>
    </source>
</evidence>
<dbReference type="EMBL" id="CACRZD030000011">
    <property type="protein sequence ID" value="CAA6668551.1"/>
    <property type="molecule type" value="Genomic_DNA"/>
</dbReference>
<accession>A0A7I8JF46</accession>
<keyword evidence="1" id="KW-0812">Transmembrane</keyword>
<protein>
    <submittedName>
        <fullName evidence="2">Uncharacterized protein</fullName>
    </submittedName>
</protein>
<dbReference type="AlphaFoldDB" id="A0A7I8JF46"/>
<organism evidence="2">
    <name type="scientific">Spirodela intermedia</name>
    <name type="common">Intermediate duckweed</name>
    <dbReference type="NCBI Taxonomy" id="51605"/>
    <lineage>
        <taxon>Eukaryota</taxon>
        <taxon>Viridiplantae</taxon>
        <taxon>Streptophyta</taxon>
        <taxon>Embryophyta</taxon>
        <taxon>Tracheophyta</taxon>
        <taxon>Spermatophyta</taxon>
        <taxon>Magnoliopsida</taxon>
        <taxon>Liliopsida</taxon>
        <taxon>Araceae</taxon>
        <taxon>Lemnoideae</taxon>
        <taxon>Spirodela</taxon>
    </lineage>
</organism>
<dbReference type="EMBL" id="LR743598">
    <property type="protein sequence ID" value="CAA2629307.1"/>
    <property type="molecule type" value="Genomic_DNA"/>
</dbReference>
<name>A0A7I8JF46_SPIIN</name>
<reference evidence="2 4" key="1">
    <citation type="submission" date="2019-12" db="EMBL/GenBank/DDBJ databases">
        <authorList>
            <person name="Scholz U."/>
            <person name="Mascher M."/>
            <person name="Fiebig A."/>
        </authorList>
    </citation>
    <scope>NUCLEOTIDE SEQUENCE</scope>
</reference>
<keyword evidence="1" id="KW-1133">Transmembrane helix</keyword>
<dbReference type="Proteomes" id="UP001189122">
    <property type="component" value="Unassembled WGS sequence"/>
</dbReference>
<keyword evidence="1" id="KW-0472">Membrane</keyword>
<dbReference type="EMBL" id="CACRZD030000018">
    <property type="protein sequence ID" value="CAA6673828.1"/>
    <property type="molecule type" value="Genomic_DNA"/>
</dbReference>
<gene>
    <name evidence="2" type="ORF">SI7747_11014945</name>
    <name evidence="3" type="ORF">SI7747_18020244</name>
</gene>